<dbReference type="EMBL" id="QWGB01000005">
    <property type="protein sequence ID" value="RIJ24706.1"/>
    <property type="molecule type" value="Genomic_DNA"/>
</dbReference>
<dbReference type="InterPro" id="IPR016181">
    <property type="entry name" value="Acyl_CoA_acyltransferase"/>
</dbReference>
<dbReference type="Pfam" id="PF00583">
    <property type="entry name" value="Acetyltransf_1"/>
    <property type="match status" value="1"/>
</dbReference>
<protein>
    <submittedName>
        <fullName evidence="4">GNAT family N-acetyltransferase</fullName>
    </submittedName>
</protein>
<comment type="caution">
    <text evidence="4">The sequence shown here is derived from an EMBL/GenBank/DDBJ whole genome shotgun (WGS) entry which is preliminary data.</text>
</comment>
<reference evidence="4 5" key="1">
    <citation type="submission" date="2018-08" db="EMBL/GenBank/DDBJ databases">
        <title>Henriciella mobilis sp. nov., isolated from seawater.</title>
        <authorList>
            <person name="Cheng H."/>
            <person name="Wu Y.-H."/>
            <person name="Xu X.-W."/>
            <person name="Guo L.-L."/>
        </authorList>
    </citation>
    <scope>NUCLEOTIDE SEQUENCE [LARGE SCALE GENOMIC DNA]</scope>
    <source>
        <strain evidence="4 5">CCUG66934</strain>
    </source>
</reference>
<dbReference type="PROSITE" id="PS51186">
    <property type="entry name" value="GNAT"/>
    <property type="match status" value="1"/>
</dbReference>
<keyword evidence="2" id="KW-0012">Acyltransferase</keyword>
<dbReference type="OrthoDB" id="9803233at2"/>
<dbReference type="GO" id="GO:0016747">
    <property type="term" value="F:acyltransferase activity, transferring groups other than amino-acyl groups"/>
    <property type="evidence" value="ECO:0007669"/>
    <property type="project" value="InterPro"/>
</dbReference>
<keyword evidence="1 4" id="KW-0808">Transferase</keyword>
<accession>A0A399QZX4</accession>
<gene>
    <name evidence="4" type="ORF">D1224_04315</name>
</gene>
<dbReference type="PANTHER" id="PTHR43877:SF5">
    <property type="entry name" value="BLL8307 PROTEIN"/>
    <property type="match status" value="1"/>
</dbReference>
<evidence type="ECO:0000313" key="4">
    <source>
        <dbReference type="EMBL" id="RIJ24706.1"/>
    </source>
</evidence>
<dbReference type="InterPro" id="IPR000182">
    <property type="entry name" value="GNAT_dom"/>
</dbReference>
<evidence type="ECO:0000256" key="1">
    <source>
        <dbReference type="ARBA" id="ARBA00022679"/>
    </source>
</evidence>
<organism evidence="4 5">
    <name type="scientific">Henriciella barbarensis</name>
    <dbReference type="NCBI Taxonomy" id="86342"/>
    <lineage>
        <taxon>Bacteria</taxon>
        <taxon>Pseudomonadati</taxon>
        <taxon>Pseudomonadota</taxon>
        <taxon>Alphaproteobacteria</taxon>
        <taxon>Hyphomonadales</taxon>
        <taxon>Hyphomonadaceae</taxon>
        <taxon>Henriciella</taxon>
    </lineage>
</organism>
<dbReference type="SUPFAM" id="SSF55729">
    <property type="entry name" value="Acyl-CoA N-acyltransferases (Nat)"/>
    <property type="match status" value="1"/>
</dbReference>
<evidence type="ECO:0000259" key="3">
    <source>
        <dbReference type="PROSITE" id="PS51186"/>
    </source>
</evidence>
<dbReference type="InterPro" id="IPR050832">
    <property type="entry name" value="Bact_Acetyltransf"/>
</dbReference>
<proteinExistence type="predicted"/>
<dbReference type="Gene3D" id="3.40.630.30">
    <property type="match status" value="1"/>
</dbReference>
<name>A0A399QZX4_9PROT</name>
<sequence length="155" mass="16884">MSISIAPANLDAEDFRGLIGAHKALMLETSPPESSHALKIDAMRAPDLTVWEMRDGEKLVGCGALKSLSDGKSGEIKAMHTVAQFRRGGLGKSMLRHILSAANERYYSRIYLETGSQPAFQPARGLYESHGFVTCGPFGDYKEDPHSVFMVKALA</sequence>
<dbReference type="PANTHER" id="PTHR43877">
    <property type="entry name" value="AMINOALKYLPHOSPHONATE N-ACETYLTRANSFERASE-RELATED-RELATED"/>
    <property type="match status" value="1"/>
</dbReference>
<evidence type="ECO:0000256" key="2">
    <source>
        <dbReference type="ARBA" id="ARBA00023315"/>
    </source>
</evidence>
<feature type="domain" description="N-acetyltransferase" evidence="3">
    <location>
        <begin position="3"/>
        <end position="155"/>
    </location>
</feature>
<dbReference type="CDD" id="cd04301">
    <property type="entry name" value="NAT_SF"/>
    <property type="match status" value="1"/>
</dbReference>
<dbReference type="Proteomes" id="UP000265431">
    <property type="component" value="Unassembled WGS sequence"/>
</dbReference>
<dbReference type="AlphaFoldDB" id="A0A399QZX4"/>
<evidence type="ECO:0000313" key="5">
    <source>
        <dbReference type="Proteomes" id="UP000265431"/>
    </source>
</evidence>
<keyword evidence="5" id="KW-1185">Reference proteome</keyword>